<keyword evidence="2" id="KW-0812">Transmembrane</keyword>
<gene>
    <name evidence="3" type="ORF">OHA16_34015</name>
</gene>
<reference evidence="3" key="1">
    <citation type="submission" date="2022-10" db="EMBL/GenBank/DDBJ databases">
        <title>The complete genomes of actinobacterial strains from the NBC collection.</title>
        <authorList>
            <person name="Joergensen T.S."/>
            <person name="Alvarez Arevalo M."/>
            <person name="Sterndorff E.B."/>
            <person name="Faurdal D."/>
            <person name="Vuksanovic O."/>
            <person name="Mourched A.-S."/>
            <person name="Charusanti P."/>
            <person name="Shaw S."/>
            <person name="Blin K."/>
            <person name="Weber T."/>
        </authorList>
    </citation>
    <scope>NUCLEOTIDE SEQUENCE</scope>
    <source>
        <strain evidence="3">NBC_00222</strain>
    </source>
</reference>
<keyword evidence="4" id="KW-1185">Reference proteome</keyword>
<feature type="transmembrane region" description="Helical" evidence="2">
    <location>
        <begin position="39"/>
        <end position="57"/>
    </location>
</feature>
<evidence type="ECO:0000256" key="2">
    <source>
        <dbReference type="SAM" id="Phobius"/>
    </source>
</evidence>
<name>A0ABZ1U8P2_9ACTN</name>
<keyword evidence="2" id="KW-0472">Membrane</keyword>
<accession>A0ABZ1U8P2</accession>
<evidence type="ECO:0000313" key="3">
    <source>
        <dbReference type="EMBL" id="WUQ87547.1"/>
    </source>
</evidence>
<protein>
    <submittedName>
        <fullName evidence="3">Uncharacterized protein</fullName>
    </submittedName>
</protein>
<dbReference type="EMBL" id="CP108110">
    <property type="protein sequence ID" value="WUQ87547.1"/>
    <property type="molecule type" value="Genomic_DNA"/>
</dbReference>
<dbReference type="RefSeq" id="WP_328958107.1">
    <property type="nucleotide sequence ID" value="NZ_CP108110.1"/>
</dbReference>
<feature type="region of interest" description="Disordered" evidence="1">
    <location>
        <begin position="96"/>
        <end position="147"/>
    </location>
</feature>
<evidence type="ECO:0000313" key="4">
    <source>
        <dbReference type="Proteomes" id="UP001432222"/>
    </source>
</evidence>
<organism evidence="3 4">
    <name type="scientific">Kitasatospora purpeofusca</name>
    <dbReference type="NCBI Taxonomy" id="67352"/>
    <lineage>
        <taxon>Bacteria</taxon>
        <taxon>Bacillati</taxon>
        <taxon>Actinomycetota</taxon>
        <taxon>Actinomycetes</taxon>
        <taxon>Kitasatosporales</taxon>
        <taxon>Streptomycetaceae</taxon>
        <taxon>Kitasatospora</taxon>
    </lineage>
</organism>
<dbReference type="Proteomes" id="UP001432222">
    <property type="component" value="Chromosome"/>
</dbReference>
<evidence type="ECO:0000256" key="1">
    <source>
        <dbReference type="SAM" id="MobiDB-lite"/>
    </source>
</evidence>
<sequence length="147" mass="14208">MGASGRVWALRCVVALCAAGAIGLVLVAVRVDLDTADRWASVVGAVVAMVGLVLALWQLQRPAPGPRTVVRGGREGAVTAGGNMIGNAIGARSRVTGTPAVPAPVPAPGPQPGAPAGGQEVVGGGKGSVTAGGDMVGNAIGDESEVG</sequence>
<feature type="compositionally biased region" description="Pro residues" evidence="1">
    <location>
        <begin position="101"/>
        <end position="113"/>
    </location>
</feature>
<proteinExistence type="predicted"/>
<feature type="transmembrane region" description="Helical" evidence="2">
    <location>
        <begin position="7"/>
        <end position="27"/>
    </location>
</feature>
<keyword evidence="2" id="KW-1133">Transmembrane helix</keyword>